<proteinExistence type="inferred from homology"/>
<reference evidence="4 5" key="1">
    <citation type="submission" date="2016-06" db="EMBL/GenBank/DDBJ databases">
        <authorList>
            <person name="Kjaerup R.B."/>
            <person name="Dalgaard T.S."/>
            <person name="Juul-Madsen H.R."/>
        </authorList>
    </citation>
    <scope>NUCLEOTIDE SEQUENCE [LARGE SCALE GENOMIC DNA]</scope>
    <source>
        <strain evidence="4 5">DSM 43913</strain>
    </source>
</reference>
<dbReference type="EMBL" id="LT607733">
    <property type="protein sequence ID" value="SCG18815.1"/>
    <property type="molecule type" value="Genomic_DNA"/>
</dbReference>
<gene>
    <name evidence="4" type="ORF">GA0070610_5168</name>
</gene>
<dbReference type="AlphaFoldDB" id="A0A1C5GG94"/>
<dbReference type="PANTHER" id="PTHR11487">
    <property type="entry name" value="THIOESTERASE"/>
    <property type="match status" value="1"/>
</dbReference>
<evidence type="ECO:0000256" key="2">
    <source>
        <dbReference type="ARBA" id="ARBA00022801"/>
    </source>
</evidence>
<dbReference type="RefSeq" id="WP_089002372.1">
    <property type="nucleotide sequence ID" value="NZ_LT607733.1"/>
</dbReference>
<dbReference type="GeneID" id="95804838"/>
<dbReference type="InterPro" id="IPR012223">
    <property type="entry name" value="TEII"/>
</dbReference>
<dbReference type="InterPro" id="IPR029058">
    <property type="entry name" value="AB_hydrolase_fold"/>
</dbReference>
<dbReference type="GO" id="GO:0008610">
    <property type="term" value="P:lipid biosynthetic process"/>
    <property type="evidence" value="ECO:0007669"/>
    <property type="project" value="TreeGrafter"/>
</dbReference>
<accession>A0A1C5GG94</accession>
<comment type="similarity">
    <text evidence="1">Belongs to the thioesterase family.</text>
</comment>
<dbReference type="PANTHER" id="PTHR11487:SF0">
    <property type="entry name" value="S-ACYL FATTY ACID SYNTHASE THIOESTERASE, MEDIUM CHAIN"/>
    <property type="match status" value="1"/>
</dbReference>
<protein>
    <submittedName>
        <fullName evidence="4">Medium-chain acyl-[acyl-carrier-protein] hydrolase</fullName>
    </submittedName>
</protein>
<dbReference type="GO" id="GO:0016787">
    <property type="term" value="F:hydrolase activity"/>
    <property type="evidence" value="ECO:0007669"/>
    <property type="project" value="UniProtKB-KW"/>
</dbReference>
<feature type="domain" description="Thioesterase TesA-like" evidence="3">
    <location>
        <begin position="23"/>
        <end position="241"/>
    </location>
</feature>
<evidence type="ECO:0000313" key="5">
    <source>
        <dbReference type="Proteomes" id="UP000198251"/>
    </source>
</evidence>
<keyword evidence="2 4" id="KW-0378">Hydrolase</keyword>
<evidence type="ECO:0000259" key="3">
    <source>
        <dbReference type="SMART" id="SM00824"/>
    </source>
</evidence>
<dbReference type="SMART" id="SM00824">
    <property type="entry name" value="PKS_TE"/>
    <property type="match status" value="1"/>
</dbReference>
<dbReference type="SUPFAM" id="SSF53474">
    <property type="entry name" value="alpha/beta-Hydrolases"/>
    <property type="match status" value="1"/>
</dbReference>
<organism evidence="4 5">
    <name type="scientific">Micromonospora echinofusca</name>
    <dbReference type="NCBI Taxonomy" id="47858"/>
    <lineage>
        <taxon>Bacteria</taxon>
        <taxon>Bacillati</taxon>
        <taxon>Actinomycetota</taxon>
        <taxon>Actinomycetes</taxon>
        <taxon>Micromonosporales</taxon>
        <taxon>Micromonosporaceae</taxon>
        <taxon>Micromonospora</taxon>
    </lineage>
</organism>
<name>A0A1C5GG94_MICEH</name>
<sequence length="247" mass="26977">MTVRAQSTIVRIGAVNDPRVRLLCFPQAGGGTATFRPLSTVLPPSVDLCALRLPGRESRRRETPLTDMHETVAEVIKTLGEWDGVPLALLGYCSGSFVAYQVARELAQAGRPPVRLIVLASPGPRAVAPERRIHTLAEPDLITYLRDSRITPESVLSDRNLFGMFEPAIRADFAVYENWDYQPGAPLGMPVTVVGAREDASVDFADLAMWQDHTSKDFTLRIMPGGHDFLGSASARLGELLLAELDL</sequence>
<keyword evidence="5" id="KW-1185">Reference proteome</keyword>
<evidence type="ECO:0000256" key="1">
    <source>
        <dbReference type="ARBA" id="ARBA00007169"/>
    </source>
</evidence>
<evidence type="ECO:0000313" key="4">
    <source>
        <dbReference type="EMBL" id="SCG18815.1"/>
    </source>
</evidence>
<dbReference type="Pfam" id="PF00975">
    <property type="entry name" value="Thioesterase"/>
    <property type="match status" value="1"/>
</dbReference>
<dbReference type="InterPro" id="IPR001031">
    <property type="entry name" value="Thioesterase"/>
</dbReference>
<dbReference type="Proteomes" id="UP000198251">
    <property type="component" value="Chromosome I"/>
</dbReference>
<dbReference type="Gene3D" id="3.40.50.1820">
    <property type="entry name" value="alpha/beta hydrolase"/>
    <property type="match status" value="1"/>
</dbReference>
<dbReference type="InterPro" id="IPR020802">
    <property type="entry name" value="TesA-like"/>
</dbReference>